<feature type="signal peptide" evidence="1">
    <location>
        <begin position="1"/>
        <end position="26"/>
    </location>
</feature>
<evidence type="ECO:0000313" key="2">
    <source>
        <dbReference type="EMBL" id="AUX34298.1"/>
    </source>
</evidence>
<dbReference type="Proteomes" id="UP000295497">
    <property type="component" value="Chromosome"/>
</dbReference>
<reference evidence="2 3" key="1">
    <citation type="submission" date="2015-09" db="EMBL/GenBank/DDBJ databases">
        <title>Sorangium comparison.</title>
        <authorList>
            <person name="Zaburannyi N."/>
            <person name="Bunk B."/>
            <person name="Overmann J."/>
            <person name="Mueller R."/>
        </authorList>
    </citation>
    <scope>NUCLEOTIDE SEQUENCE [LARGE SCALE GENOMIC DNA]</scope>
    <source>
        <strain evidence="2 3">So ce836</strain>
    </source>
</reference>
<dbReference type="AlphaFoldDB" id="A0A4P2QVU1"/>
<dbReference type="SUPFAM" id="SSF49785">
    <property type="entry name" value="Galactose-binding domain-like"/>
    <property type="match status" value="1"/>
</dbReference>
<keyword evidence="1" id="KW-0732">Signal</keyword>
<dbReference type="InterPro" id="IPR008979">
    <property type="entry name" value="Galactose-bd-like_sf"/>
</dbReference>
<organism evidence="2 3">
    <name type="scientific">Sorangium cellulosum</name>
    <name type="common">Polyangium cellulosum</name>
    <dbReference type="NCBI Taxonomy" id="56"/>
    <lineage>
        <taxon>Bacteria</taxon>
        <taxon>Pseudomonadati</taxon>
        <taxon>Myxococcota</taxon>
        <taxon>Polyangia</taxon>
        <taxon>Polyangiales</taxon>
        <taxon>Polyangiaceae</taxon>
        <taxon>Sorangium</taxon>
    </lineage>
</organism>
<dbReference type="NCBIfam" id="NF033662">
    <property type="entry name" value="acid_disulf_rpt"/>
    <property type="match status" value="5"/>
</dbReference>
<sequence length="520" mass="56020">MRYLRQLFVCSILSALTIPVGCGAEAPDGAEQVSDVGSISLALVGTSATGATYRLSRAWFDIDGPTNRLVYGDVDTTVLTEVLPVGRYDVYLEPGWVLERWTGGGYQQVQAALTSPNPATVFIYEGAASTVVFQFRADDDVVSVGQGTLDIAIGVDDTTALREDTDVACSNGYDDDGDGYADCSDPDCQWQPFCAPWGENTDVACSNGYDDDGDGYTDCSDSDCQWQPFCAPWGENTDVACSNGYDDDGDGYADCSDPDCQWQPYCVPWREDNDAACSNGYDDDGDGLADCNDPECQGQPACMPWGESTDAACSNGYDDDWDGLTDCGDPDCQWLPFCATPALLIESFDDGDFFGGPPYAGISPPFTGPWVALSDATIPPLELVPSAGPGTGTALGVYSPAIPTEWGAGVMLDFDAWSVNVASFQGIRFKMRSESYPVRFEVSSLLTVPESGYCSVCLDHHGIDLWSGSEWITVEVRWSDLRQQGWGTPAPLDVWNVMDLIWRTPAGQAASLELDDIELF</sequence>
<evidence type="ECO:0000256" key="1">
    <source>
        <dbReference type="SAM" id="SignalP"/>
    </source>
</evidence>
<accession>A0A4P2QVU1</accession>
<protein>
    <submittedName>
        <fullName evidence="2">Uncharacterized protein</fullName>
    </submittedName>
</protein>
<name>A0A4P2QVU1_SORCE</name>
<evidence type="ECO:0000313" key="3">
    <source>
        <dbReference type="Proteomes" id="UP000295497"/>
    </source>
</evidence>
<dbReference type="RefSeq" id="WP_129577529.1">
    <property type="nucleotide sequence ID" value="NZ_CP012672.1"/>
</dbReference>
<feature type="chain" id="PRO_5020802834" evidence="1">
    <location>
        <begin position="27"/>
        <end position="520"/>
    </location>
</feature>
<gene>
    <name evidence="2" type="ORF">SOCE836_064690</name>
</gene>
<dbReference type="EMBL" id="CP012672">
    <property type="protein sequence ID" value="AUX34298.1"/>
    <property type="molecule type" value="Genomic_DNA"/>
</dbReference>
<proteinExistence type="predicted"/>